<feature type="compositionally biased region" description="Acidic residues" evidence="1">
    <location>
        <begin position="39"/>
        <end position="55"/>
    </location>
</feature>
<protein>
    <submittedName>
        <fullName evidence="2">Uncharacterized protein</fullName>
    </submittedName>
</protein>
<dbReference type="STRING" id="862515.HMPREF0658_1485"/>
<comment type="caution">
    <text evidence="2">The sequence shown here is derived from an EMBL/GenBank/DDBJ whole genome shotgun (WGS) entry which is preliminary data.</text>
</comment>
<dbReference type="Proteomes" id="UP000004394">
    <property type="component" value="Unassembled WGS sequence"/>
</dbReference>
<accession>E0NTI3</accession>
<keyword evidence="3" id="KW-1185">Reference proteome</keyword>
<proteinExistence type="predicted"/>
<dbReference type="RefSeq" id="WP_006949621.1">
    <property type="nucleotide sequence ID" value="NZ_BAJI01000002.1"/>
</dbReference>
<evidence type="ECO:0000256" key="1">
    <source>
        <dbReference type="SAM" id="MobiDB-lite"/>
    </source>
</evidence>
<dbReference type="EMBL" id="AEEI01000050">
    <property type="protein sequence ID" value="EFM01366.1"/>
    <property type="molecule type" value="Genomic_DNA"/>
</dbReference>
<dbReference type="BioCyc" id="PMAR862515-HMP:GMOO-1508-MONOMER"/>
<evidence type="ECO:0000313" key="2">
    <source>
        <dbReference type="EMBL" id="EFM01366.1"/>
    </source>
</evidence>
<gene>
    <name evidence="2" type="ORF">HMPREF0658_1485</name>
</gene>
<evidence type="ECO:0000313" key="3">
    <source>
        <dbReference type="Proteomes" id="UP000004394"/>
    </source>
</evidence>
<sequence length="55" mass="6516">MKKKELEKKDYVPPYCEIVKVEYECFFCTSVTPVTPGSSEEDWDNEEESEDEIDF</sequence>
<dbReference type="HOGENOM" id="CLU_179299_3_1_10"/>
<feature type="region of interest" description="Disordered" evidence="1">
    <location>
        <begin position="34"/>
        <end position="55"/>
    </location>
</feature>
<dbReference type="AlphaFoldDB" id="E0NTI3"/>
<organism evidence="2 3">
    <name type="scientific">Hoylesella marshii DSM 16973 = JCM 13450</name>
    <dbReference type="NCBI Taxonomy" id="862515"/>
    <lineage>
        <taxon>Bacteria</taxon>
        <taxon>Pseudomonadati</taxon>
        <taxon>Bacteroidota</taxon>
        <taxon>Bacteroidia</taxon>
        <taxon>Bacteroidales</taxon>
        <taxon>Prevotellaceae</taxon>
        <taxon>Hoylesella</taxon>
    </lineage>
</organism>
<reference evidence="2" key="1">
    <citation type="submission" date="2010-07" db="EMBL/GenBank/DDBJ databases">
        <authorList>
            <person name="Muzny D."/>
            <person name="Qin X."/>
            <person name="Deng J."/>
            <person name="Jiang H."/>
            <person name="Liu Y."/>
            <person name="Qu J."/>
            <person name="Song X.-Z."/>
            <person name="Zhang L."/>
            <person name="Thornton R."/>
            <person name="Coyle M."/>
            <person name="Francisco L."/>
            <person name="Jackson L."/>
            <person name="Javaid M."/>
            <person name="Korchina V."/>
            <person name="Kovar C."/>
            <person name="Mata R."/>
            <person name="Mathew T."/>
            <person name="Ngo R."/>
            <person name="Nguyen L."/>
            <person name="Nguyen N."/>
            <person name="Okwuonu G."/>
            <person name="Ongeri F."/>
            <person name="Pham C."/>
            <person name="Simmons D."/>
            <person name="Wilczek-Boney K."/>
            <person name="Hale W."/>
            <person name="Jakkamsetti A."/>
            <person name="Pham P."/>
            <person name="Ruth R."/>
            <person name="San Lucas F."/>
            <person name="Warren J."/>
            <person name="Zhang J."/>
            <person name="Zhao Z."/>
            <person name="Zhou C."/>
            <person name="Zhu D."/>
            <person name="Lee S."/>
            <person name="Bess C."/>
            <person name="Blankenburg K."/>
            <person name="Forbes L."/>
            <person name="Fu Q."/>
            <person name="Gubbala S."/>
            <person name="Hirani K."/>
            <person name="Jayaseelan J.C."/>
            <person name="Lara F."/>
            <person name="Munidasa M."/>
            <person name="Palculict T."/>
            <person name="Patil S."/>
            <person name="Pu L.-L."/>
            <person name="Saada N."/>
            <person name="Tang L."/>
            <person name="Weissenberger G."/>
            <person name="Zhu Y."/>
            <person name="Hemphill L."/>
            <person name="Shang Y."/>
            <person name="Youmans B."/>
            <person name="Ayvaz T."/>
            <person name="Ross M."/>
            <person name="Santibanez J."/>
            <person name="Aqrawi P."/>
            <person name="Gross S."/>
            <person name="Joshi V."/>
            <person name="Fowler G."/>
            <person name="Nazareth L."/>
            <person name="Reid J."/>
            <person name="Worley K."/>
            <person name="Petrosino J."/>
            <person name="Highlander S."/>
            <person name="Gibbs R."/>
        </authorList>
    </citation>
    <scope>NUCLEOTIDE SEQUENCE [LARGE SCALE GENOMIC DNA]</scope>
    <source>
        <strain evidence="2">DSM 16973</strain>
    </source>
</reference>
<name>E0NTI3_9BACT</name>